<name>A0A9X3EH99_9BACT</name>
<evidence type="ECO:0000313" key="2">
    <source>
        <dbReference type="Proteomes" id="UP001150924"/>
    </source>
</evidence>
<dbReference type="AlphaFoldDB" id="A0A9X3EH99"/>
<accession>A0A9X3EH99</accession>
<sequence>MTSFMTMNSAPSDSLTSWICTTLGWDSLACICASRKKARAVLGALAQAVVADDLDRHLAAELRVLGRVDHAHAAPAQGLHHPEAAELDRRIGLVEQLRFEAAIHRLVREVALVGPELLEVGPGVLLLRVHGRGSVSEGRVRQPAGFAARAPW</sequence>
<dbReference type="Proteomes" id="UP001150924">
    <property type="component" value="Unassembled WGS sequence"/>
</dbReference>
<organism evidence="1 2">
    <name type="scientific">Nannocystis pusilla</name>
    <dbReference type="NCBI Taxonomy" id="889268"/>
    <lineage>
        <taxon>Bacteria</taxon>
        <taxon>Pseudomonadati</taxon>
        <taxon>Myxococcota</taxon>
        <taxon>Polyangia</taxon>
        <taxon>Nannocystales</taxon>
        <taxon>Nannocystaceae</taxon>
        <taxon>Nannocystis</taxon>
    </lineage>
</organism>
<dbReference type="EMBL" id="JAPNKE010000002">
    <property type="protein sequence ID" value="MCY1004039.1"/>
    <property type="molecule type" value="Genomic_DNA"/>
</dbReference>
<protein>
    <submittedName>
        <fullName evidence="1">Uncharacterized protein</fullName>
    </submittedName>
</protein>
<gene>
    <name evidence="1" type="ORF">OV079_00330</name>
</gene>
<evidence type="ECO:0000313" key="1">
    <source>
        <dbReference type="EMBL" id="MCY1004039.1"/>
    </source>
</evidence>
<proteinExistence type="predicted"/>
<comment type="caution">
    <text evidence="1">The sequence shown here is derived from an EMBL/GenBank/DDBJ whole genome shotgun (WGS) entry which is preliminary data.</text>
</comment>
<keyword evidence="2" id="KW-1185">Reference proteome</keyword>
<reference evidence="1" key="1">
    <citation type="submission" date="2022-11" db="EMBL/GenBank/DDBJ databases">
        <title>Minimal conservation of predation-associated metabolite biosynthetic gene clusters underscores biosynthetic potential of Myxococcota including descriptions for ten novel species: Archangium lansinium sp. nov., Myxococcus landrumus sp. nov., Nannocystis bai.</title>
        <authorList>
            <person name="Ahearne A."/>
            <person name="Stevens C."/>
            <person name="Phillips K."/>
        </authorList>
    </citation>
    <scope>NUCLEOTIDE SEQUENCE</scope>
    <source>
        <strain evidence="1">Na p29</strain>
    </source>
</reference>